<dbReference type="AlphaFoldDB" id="A0AAN1WIU0"/>
<organism evidence="2 3">
    <name type="scientific">Marinagarivorans cellulosilyticus</name>
    <dbReference type="NCBI Taxonomy" id="2721545"/>
    <lineage>
        <taxon>Bacteria</taxon>
        <taxon>Pseudomonadati</taxon>
        <taxon>Pseudomonadota</taxon>
        <taxon>Gammaproteobacteria</taxon>
        <taxon>Cellvibrionales</taxon>
        <taxon>Cellvibrionaceae</taxon>
        <taxon>Marinagarivorans</taxon>
    </lineage>
</organism>
<dbReference type="SUPFAM" id="SSF48619">
    <property type="entry name" value="Phospholipase A2, PLA2"/>
    <property type="match status" value="1"/>
</dbReference>
<dbReference type="Gene3D" id="1.20.90.10">
    <property type="entry name" value="Phospholipase A2 domain"/>
    <property type="match status" value="1"/>
</dbReference>
<dbReference type="KEGG" id="marq:MARGE09_P2584"/>
<dbReference type="GO" id="GO:0050482">
    <property type="term" value="P:arachidonate secretion"/>
    <property type="evidence" value="ECO:0007669"/>
    <property type="project" value="InterPro"/>
</dbReference>
<dbReference type="GO" id="GO:0004623">
    <property type="term" value="F:phospholipase A2 activity"/>
    <property type="evidence" value="ECO:0007669"/>
    <property type="project" value="InterPro"/>
</dbReference>
<proteinExistence type="predicted"/>
<feature type="signal peptide" evidence="1">
    <location>
        <begin position="1"/>
        <end position="29"/>
    </location>
</feature>
<reference evidence="2 3" key="1">
    <citation type="journal article" date="2022" name="IScience">
        <title>An ultrasensitive nanofiber-based assay for enzymatic hydrolysis and deep-sea microbial degradation of cellulose.</title>
        <authorList>
            <person name="Tsudome M."/>
            <person name="Tachioka M."/>
            <person name="Miyazaki M."/>
            <person name="Uchimura K."/>
            <person name="Tsuda M."/>
            <person name="Takaki Y."/>
            <person name="Deguchi S."/>
        </authorList>
    </citation>
    <scope>NUCLEOTIDE SEQUENCE [LARGE SCALE GENOMIC DNA]</scope>
    <source>
        <strain evidence="2 3">GE09</strain>
    </source>
</reference>
<name>A0AAN1WIU0_9GAMM</name>
<accession>A0AAN1WIU0</accession>
<keyword evidence="1" id="KW-0732">Signal</keyword>
<protein>
    <submittedName>
        <fullName evidence="2">Uncharacterized protein</fullName>
    </submittedName>
</protein>
<dbReference type="Proteomes" id="UP001320119">
    <property type="component" value="Chromosome"/>
</dbReference>
<keyword evidence="3" id="KW-1185">Reference proteome</keyword>
<sequence length="152" mass="17143">MQAYHKRSFSCLCMLLIFTAFTVVNGVKAQESAPQLLPFSTDGCSMFPDGTVWDYTLWQSCCVAHDMAYWQGGDYMTRMAADEALRVCVDDLGEPAVGVAMLIGVRIGGSPYWPTSFRWGYGWREPRGYKPLTREEALVVERMLQKQSLIAH</sequence>
<evidence type="ECO:0000313" key="3">
    <source>
        <dbReference type="Proteomes" id="UP001320119"/>
    </source>
</evidence>
<dbReference type="InterPro" id="IPR036444">
    <property type="entry name" value="PLipase_A2_dom_sf"/>
</dbReference>
<evidence type="ECO:0000256" key="1">
    <source>
        <dbReference type="SAM" id="SignalP"/>
    </source>
</evidence>
<evidence type="ECO:0000313" key="2">
    <source>
        <dbReference type="EMBL" id="BCD98383.1"/>
    </source>
</evidence>
<dbReference type="EMBL" id="AP023086">
    <property type="protein sequence ID" value="BCD98383.1"/>
    <property type="molecule type" value="Genomic_DNA"/>
</dbReference>
<gene>
    <name evidence="2" type="ORF">MARGE09_P2584</name>
</gene>
<feature type="chain" id="PRO_5042888715" evidence="1">
    <location>
        <begin position="30"/>
        <end position="152"/>
    </location>
</feature>
<dbReference type="GO" id="GO:0006644">
    <property type="term" value="P:phospholipid metabolic process"/>
    <property type="evidence" value="ECO:0007669"/>
    <property type="project" value="InterPro"/>
</dbReference>